<name>A0A1B6CM62_9HEMI</name>
<sequence length="269" mass="30227">MNILIKLILINITVLRIILSSRVNLTHKEIQGNISKNIVPRKDSTSNGKKDQSADCLSLWDVDSHVVKFGKKGHPRLKRLNLTIPIRKTSKDFESDTDEDVRLNEKKRKRSLDLLCSATGGGVKCSNNNTEIEFNDSAISEDVIVEAIRAMLTKGVLKVKSDIKKEVPQCEEPTTARSSKQSSTREYSMETTVGHTERSTSTENSVSLQSERVENITFQPTPTVCNRQLSLEEKTKNVREALGPDMFLECTSEDRGKASFIVCKWKKKS</sequence>
<protein>
    <submittedName>
        <fullName evidence="3">Uncharacterized protein</fullName>
    </submittedName>
</protein>
<feature type="chain" id="PRO_5008580489" evidence="2">
    <location>
        <begin position="21"/>
        <end position="269"/>
    </location>
</feature>
<reference evidence="3" key="1">
    <citation type="submission" date="2015-12" db="EMBL/GenBank/DDBJ databases">
        <title>De novo transcriptome assembly of four potential Pierce s Disease insect vectors from Arizona vineyards.</title>
        <authorList>
            <person name="Tassone E.E."/>
        </authorList>
    </citation>
    <scope>NUCLEOTIDE SEQUENCE</scope>
</reference>
<keyword evidence="2" id="KW-0732">Signal</keyword>
<evidence type="ECO:0000313" key="3">
    <source>
        <dbReference type="EMBL" id="JAS14371.1"/>
    </source>
</evidence>
<organism evidence="3">
    <name type="scientific">Clastoptera arizonana</name>
    <name type="common">Arizona spittle bug</name>
    <dbReference type="NCBI Taxonomy" id="38151"/>
    <lineage>
        <taxon>Eukaryota</taxon>
        <taxon>Metazoa</taxon>
        <taxon>Ecdysozoa</taxon>
        <taxon>Arthropoda</taxon>
        <taxon>Hexapoda</taxon>
        <taxon>Insecta</taxon>
        <taxon>Pterygota</taxon>
        <taxon>Neoptera</taxon>
        <taxon>Paraneoptera</taxon>
        <taxon>Hemiptera</taxon>
        <taxon>Auchenorrhyncha</taxon>
        <taxon>Cercopoidea</taxon>
        <taxon>Clastopteridae</taxon>
        <taxon>Clastoptera</taxon>
    </lineage>
</organism>
<feature type="compositionally biased region" description="Polar residues" evidence="1">
    <location>
        <begin position="175"/>
        <end position="194"/>
    </location>
</feature>
<dbReference type="AlphaFoldDB" id="A0A1B6CM62"/>
<feature type="region of interest" description="Disordered" evidence="1">
    <location>
        <begin position="168"/>
        <end position="209"/>
    </location>
</feature>
<evidence type="ECO:0000256" key="2">
    <source>
        <dbReference type="SAM" id="SignalP"/>
    </source>
</evidence>
<proteinExistence type="predicted"/>
<accession>A0A1B6CM62</accession>
<gene>
    <name evidence="3" type="ORF">g.14358</name>
</gene>
<dbReference type="EMBL" id="GEDC01022927">
    <property type="protein sequence ID" value="JAS14371.1"/>
    <property type="molecule type" value="Transcribed_RNA"/>
</dbReference>
<evidence type="ECO:0000256" key="1">
    <source>
        <dbReference type="SAM" id="MobiDB-lite"/>
    </source>
</evidence>
<feature type="signal peptide" evidence="2">
    <location>
        <begin position="1"/>
        <end position="20"/>
    </location>
</feature>